<comment type="caution">
    <text evidence="2">The sequence shown here is derived from an EMBL/GenBank/DDBJ whole genome shotgun (WGS) entry which is preliminary data.</text>
</comment>
<feature type="transmembrane region" description="Helical" evidence="1">
    <location>
        <begin position="38"/>
        <end position="59"/>
    </location>
</feature>
<keyword evidence="1" id="KW-0812">Transmembrane</keyword>
<feature type="transmembrane region" description="Helical" evidence="1">
    <location>
        <begin position="71"/>
        <end position="93"/>
    </location>
</feature>
<evidence type="ECO:0000313" key="2">
    <source>
        <dbReference type="EMBL" id="MFD2695136.1"/>
    </source>
</evidence>
<protein>
    <submittedName>
        <fullName evidence="2">Uncharacterized protein</fullName>
    </submittedName>
</protein>
<evidence type="ECO:0000313" key="3">
    <source>
        <dbReference type="Proteomes" id="UP001597399"/>
    </source>
</evidence>
<evidence type="ECO:0000256" key="1">
    <source>
        <dbReference type="SAM" id="Phobius"/>
    </source>
</evidence>
<organism evidence="2 3">
    <name type="scientific">Sporolactobacillus shoreicorticis</name>
    <dbReference type="NCBI Taxonomy" id="1923877"/>
    <lineage>
        <taxon>Bacteria</taxon>
        <taxon>Bacillati</taxon>
        <taxon>Bacillota</taxon>
        <taxon>Bacilli</taxon>
        <taxon>Bacillales</taxon>
        <taxon>Sporolactobacillaceae</taxon>
        <taxon>Sporolactobacillus</taxon>
    </lineage>
</organism>
<keyword evidence="3" id="KW-1185">Reference proteome</keyword>
<keyword evidence="1" id="KW-0472">Membrane</keyword>
<keyword evidence="1" id="KW-1133">Transmembrane helix</keyword>
<dbReference type="EMBL" id="JBHUMQ010000039">
    <property type="protein sequence ID" value="MFD2695136.1"/>
    <property type="molecule type" value="Genomic_DNA"/>
</dbReference>
<name>A0ABW5S5S2_9BACL</name>
<dbReference type="RefSeq" id="WP_253060735.1">
    <property type="nucleotide sequence ID" value="NZ_JAMXWM010000007.1"/>
</dbReference>
<sequence>MEKLKHPNLVAFILMFIGASFSSEFQQMAYWSLGIFWYWVGAGIAYIATFAALILMVFLNKSKKEGNLVLSTKLIGIIICTLILLWTTFVIIAGQSGM</sequence>
<proteinExistence type="predicted"/>
<dbReference type="Proteomes" id="UP001597399">
    <property type="component" value="Unassembled WGS sequence"/>
</dbReference>
<reference evidence="3" key="1">
    <citation type="journal article" date="2019" name="Int. J. Syst. Evol. Microbiol.">
        <title>The Global Catalogue of Microorganisms (GCM) 10K type strain sequencing project: providing services to taxonomists for standard genome sequencing and annotation.</title>
        <authorList>
            <consortium name="The Broad Institute Genomics Platform"/>
            <consortium name="The Broad Institute Genome Sequencing Center for Infectious Disease"/>
            <person name="Wu L."/>
            <person name="Ma J."/>
        </authorList>
    </citation>
    <scope>NUCLEOTIDE SEQUENCE [LARGE SCALE GENOMIC DNA]</scope>
    <source>
        <strain evidence="3">TISTR 2466</strain>
    </source>
</reference>
<accession>A0ABW5S5S2</accession>
<gene>
    <name evidence="2" type="ORF">ACFSUE_16135</name>
</gene>